<evidence type="ECO:0000259" key="1">
    <source>
        <dbReference type="Pfam" id="PF01637"/>
    </source>
</evidence>
<protein>
    <submittedName>
        <fullName evidence="2">Archaeal ATPase</fullName>
    </submittedName>
</protein>
<accession>A0A166ACR1</accession>
<sequence>MDLMPISMPKDIDKYFFNRVKDIEMITTQLSMLEKDIPPQLLITGYRGVGKTFLLRKILNDLPSQYLSVFIDLSEITGRKKGKITEEEVLKIILNRIYGILDEKNMRKLKDKILSNFKKLLLKNYDFSNDVNFLDIPIPVIFDNYKELSKFVMELPQNIVDSSEDIKGFVIVFDEFQLLKNLKNPDAFFWLIRSFTQKQFNVSYIFTGSISKTSDIINMVNGQEGAFGGRLIQINIDPFTMDETEKYLNEKSNNLKFTKEGFKRFYSCTRGIPLYINSLSSILPNNKLCDDELIKEMLYEKIDQVAFMWIYVWGRLNPGEKKFIIYLLESDGANRFNLDKNLGYAKSSISRFIDSLSNKGIIEFNGEKFILADKMLERWLKTKCDNIGYYPF</sequence>
<name>A0A166ACR1_METOA</name>
<dbReference type="PANTHER" id="PTHR34301:SF8">
    <property type="entry name" value="ATPASE DOMAIN-CONTAINING PROTEIN"/>
    <property type="match status" value="1"/>
</dbReference>
<dbReference type="AlphaFoldDB" id="A0A166ACR1"/>
<dbReference type="Proteomes" id="UP000077428">
    <property type="component" value="Unassembled WGS sequence"/>
</dbReference>
<comment type="caution">
    <text evidence="2">The sequence shown here is derived from an EMBL/GenBank/DDBJ whole genome shotgun (WGS) entry which is preliminary data.</text>
</comment>
<organism evidence="2 3">
    <name type="scientific">Methanobrevibacter oralis</name>
    <dbReference type="NCBI Taxonomy" id="66851"/>
    <lineage>
        <taxon>Archaea</taxon>
        <taxon>Methanobacteriati</taxon>
        <taxon>Methanobacteriota</taxon>
        <taxon>Methanomada group</taxon>
        <taxon>Methanobacteria</taxon>
        <taxon>Methanobacteriales</taxon>
        <taxon>Methanobacteriaceae</taxon>
        <taxon>Methanobrevibacter</taxon>
    </lineage>
</organism>
<evidence type="ECO:0000313" key="3">
    <source>
        <dbReference type="Proteomes" id="UP000077428"/>
    </source>
</evidence>
<feature type="domain" description="ATPase" evidence="1">
    <location>
        <begin position="16"/>
        <end position="278"/>
    </location>
</feature>
<dbReference type="EMBL" id="LWMU01000081">
    <property type="protein sequence ID" value="KZX11864.1"/>
    <property type="molecule type" value="Genomic_DNA"/>
</dbReference>
<dbReference type="OrthoDB" id="132045at2157"/>
<reference evidence="3" key="1">
    <citation type="journal article" date="2016" name="Genome Announc.">
        <title>Draft Genome Sequences of Methanobrevibacter curvatus DSM11111, Methanobrevibacter cuticularis DSM11139, Methanobrevibacter filiformis DSM11501, and Methanobrevibacter oralis DSM7256.</title>
        <authorList>
            <person name="Poehlein A."/>
            <person name="Seedorf H."/>
        </authorList>
    </citation>
    <scope>NUCLEOTIDE SEQUENCE [LARGE SCALE GENOMIC DNA]</scope>
    <source>
        <strain evidence="3">DSM 7256 / JCM 30027 / ZR</strain>
    </source>
</reference>
<dbReference type="SUPFAM" id="SSF52540">
    <property type="entry name" value="P-loop containing nucleoside triphosphate hydrolases"/>
    <property type="match status" value="1"/>
</dbReference>
<dbReference type="Pfam" id="PF01637">
    <property type="entry name" value="ATPase_2"/>
    <property type="match status" value="1"/>
</dbReference>
<gene>
    <name evidence="2" type="ORF">MBORA_14040</name>
</gene>
<dbReference type="InterPro" id="IPR011579">
    <property type="entry name" value="ATPase_dom"/>
</dbReference>
<dbReference type="PATRIC" id="fig|66851.6.peg.1522"/>
<dbReference type="STRING" id="66851.MBORA_14040"/>
<dbReference type="Gene3D" id="3.40.50.300">
    <property type="entry name" value="P-loop containing nucleotide triphosphate hydrolases"/>
    <property type="match status" value="1"/>
</dbReference>
<keyword evidence="3" id="KW-1185">Reference proteome</keyword>
<dbReference type="InterPro" id="IPR027417">
    <property type="entry name" value="P-loop_NTPase"/>
</dbReference>
<evidence type="ECO:0000313" key="2">
    <source>
        <dbReference type="EMBL" id="KZX11864.1"/>
    </source>
</evidence>
<dbReference type="RefSeq" id="WP_042691984.1">
    <property type="nucleotide sequence ID" value="NZ_CABMAB010000003.1"/>
</dbReference>
<dbReference type="PANTHER" id="PTHR34301">
    <property type="entry name" value="DNA-BINDING PROTEIN-RELATED"/>
    <property type="match status" value="1"/>
</dbReference>
<proteinExistence type="predicted"/>
<dbReference type="GO" id="GO:0005524">
    <property type="term" value="F:ATP binding"/>
    <property type="evidence" value="ECO:0007669"/>
    <property type="project" value="InterPro"/>
</dbReference>